<organism evidence="2 3">
    <name type="scientific">Nocardia acididurans</name>
    <dbReference type="NCBI Taxonomy" id="2802282"/>
    <lineage>
        <taxon>Bacteria</taxon>
        <taxon>Bacillati</taxon>
        <taxon>Actinomycetota</taxon>
        <taxon>Actinomycetes</taxon>
        <taxon>Mycobacteriales</taxon>
        <taxon>Nocardiaceae</taxon>
        <taxon>Nocardia</taxon>
    </lineage>
</organism>
<accession>A0ABS1MKX2</accession>
<name>A0ABS1MKX2_9NOCA</name>
<reference evidence="2 3" key="1">
    <citation type="submission" date="2021-01" db="EMBL/GenBank/DDBJ databases">
        <title>WGS of actinomycetes isolated from Thailand.</title>
        <authorList>
            <person name="Thawai C."/>
        </authorList>
    </citation>
    <scope>NUCLEOTIDE SEQUENCE [LARGE SCALE GENOMIC DNA]</scope>
    <source>
        <strain evidence="2 3">LPG 2</strain>
    </source>
</reference>
<gene>
    <name evidence="2" type="ORF">JK358_38505</name>
</gene>
<keyword evidence="3" id="KW-1185">Reference proteome</keyword>
<evidence type="ECO:0000313" key="3">
    <source>
        <dbReference type="Proteomes" id="UP000602198"/>
    </source>
</evidence>
<dbReference type="RefSeq" id="WP_201958779.1">
    <property type="nucleotide sequence ID" value="NZ_JAERRJ010000032.1"/>
</dbReference>
<comment type="caution">
    <text evidence="2">The sequence shown here is derived from an EMBL/GenBank/DDBJ whole genome shotgun (WGS) entry which is preliminary data.</text>
</comment>
<sequence>MILVAELLVVAVGAVGALLTVGALLWLYPGVLRILGGLLILSNLYRLGLSLLYPWVRGSALLWLAVGVLAWLAGHWLYAARWHAWRSPIAAHTFALPVLRALAPTTGRGHA</sequence>
<dbReference type="EMBL" id="JAERRJ010000032">
    <property type="protein sequence ID" value="MBL1080304.1"/>
    <property type="molecule type" value="Genomic_DNA"/>
</dbReference>
<feature type="transmembrane region" description="Helical" evidence="1">
    <location>
        <begin position="60"/>
        <end position="78"/>
    </location>
</feature>
<evidence type="ECO:0000256" key="1">
    <source>
        <dbReference type="SAM" id="Phobius"/>
    </source>
</evidence>
<evidence type="ECO:0000313" key="2">
    <source>
        <dbReference type="EMBL" id="MBL1080304.1"/>
    </source>
</evidence>
<keyword evidence="1" id="KW-0472">Membrane</keyword>
<protein>
    <submittedName>
        <fullName evidence="2">Uncharacterized protein</fullName>
    </submittedName>
</protein>
<feature type="non-terminal residue" evidence="2">
    <location>
        <position position="111"/>
    </location>
</feature>
<keyword evidence="1" id="KW-1133">Transmembrane helix</keyword>
<feature type="transmembrane region" description="Helical" evidence="1">
    <location>
        <begin position="7"/>
        <end position="28"/>
    </location>
</feature>
<proteinExistence type="predicted"/>
<keyword evidence="1" id="KW-0812">Transmembrane</keyword>
<dbReference type="Proteomes" id="UP000602198">
    <property type="component" value="Unassembled WGS sequence"/>
</dbReference>